<evidence type="ECO:0000313" key="1">
    <source>
        <dbReference type="EMBL" id="MBN8660048.1"/>
    </source>
</evidence>
<dbReference type="InterPro" id="IPR025855">
    <property type="entry name" value="Replic_Relax"/>
</dbReference>
<dbReference type="Pfam" id="PF13814">
    <property type="entry name" value="Replic_Relax"/>
    <property type="match status" value="1"/>
</dbReference>
<dbReference type="Proteomes" id="UP000664277">
    <property type="component" value="Unassembled WGS sequence"/>
</dbReference>
<proteinExistence type="predicted"/>
<reference evidence="1" key="1">
    <citation type="submission" date="2021-02" db="EMBL/GenBank/DDBJ databases">
        <title>Genome-Resolved Metagenomics of a Microbial Community Performing Photosynthetic Biological Nutrient Removal.</title>
        <authorList>
            <person name="Mcdaniel E.A."/>
        </authorList>
    </citation>
    <scope>NUCLEOTIDE SEQUENCE</scope>
    <source>
        <strain evidence="1">UWPOB_OBS1</strain>
    </source>
</reference>
<dbReference type="SUPFAM" id="SSF46785">
    <property type="entry name" value="Winged helix' DNA-binding domain"/>
    <property type="match status" value="1"/>
</dbReference>
<dbReference type="EMBL" id="JAFLCK010000007">
    <property type="protein sequence ID" value="MBN8660048.1"/>
    <property type="molecule type" value="Genomic_DNA"/>
</dbReference>
<evidence type="ECO:0000313" key="2">
    <source>
        <dbReference type="Proteomes" id="UP000664277"/>
    </source>
</evidence>
<sequence>MNQTELAVNMKPTAKPKARKRSVVLMERDILALLELYLHRTVSSSQLARLCFSDISYETARKRLRRIQQAGFTGSASSGRMEGRGRPELIYFLTSAGARALEQHRGISWETIPTGPPHTYHKEHFLRLVDLRLALEDAEKEGVIRSLEFVTGREFWKELAGDMTEAEEQADATISFEFVETAGGETVVPVRILLEIDTGNFRQTRHWEPKIRAFLKTGLPIWVITGSSPRILTLRKWTQPLLDEVGVGPGKCVFAVYNDIVEKGVFHSTWQRTDGTVSDMRPR</sequence>
<comment type="caution">
    <text evidence="1">The sequence shown here is derived from an EMBL/GenBank/DDBJ whole genome shotgun (WGS) entry which is preliminary data.</text>
</comment>
<protein>
    <submittedName>
        <fullName evidence="1">Replication-relaxation family protein</fullName>
    </submittedName>
</protein>
<organism evidence="1 2">
    <name type="scientific">Candidatus Obscuribacter phosphatis</name>
    <dbReference type="NCBI Taxonomy" id="1906157"/>
    <lineage>
        <taxon>Bacteria</taxon>
        <taxon>Bacillati</taxon>
        <taxon>Candidatus Melainabacteria</taxon>
        <taxon>Candidatus Obscuribacterales</taxon>
        <taxon>Candidatus Obscuribacteraceae</taxon>
        <taxon>Candidatus Obscuribacter</taxon>
    </lineage>
</organism>
<dbReference type="InterPro" id="IPR036390">
    <property type="entry name" value="WH_DNA-bd_sf"/>
</dbReference>
<name>A0A8J7PH43_9BACT</name>
<gene>
    <name evidence="1" type="ORF">J0M35_06765</name>
</gene>
<dbReference type="AlphaFoldDB" id="A0A8J7PH43"/>
<accession>A0A8J7PH43</accession>